<evidence type="ECO:0000313" key="1">
    <source>
        <dbReference type="EMBL" id="TDR20737.1"/>
    </source>
</evidence>
<dbReference type="Proteomes" id="UP000295724">
    <property type="component" value="Unassembled WGS sequence"/>
</dbReference>
<reference evidence="1 2" key="1">
    <citation type="submission" date="2019-03" db="EMBL/GenBank/DDBJ databases">
        <title>Genomic Encyclopedia of Type Strains, Phase IV (KMG-IV): sequencing the most valuable type-strain genomes for metagenomic binning, comparative biology and taxonomic classification.</title>
        <authorList>
            <person name="Goeker M."/>
        </authorList>
    </citation>
    <scope>NUCLEOTIDE SEQUENCE [LARGE SCALE GENOMIC DNA]</scope>
    <source>
        <strain evidence="1 2">DSM 25488</strain>
    </source>
</reference>
<gene>
    <name evidence="1" type="ORF">C8D91_1715</name>
</gene>
<keyword evidence="2" id="KW-1185">Reference proteome</keyword>
<protein>
    <recommendedName>
        <fullName evidence="3">Lipoprotein</fullName>
    </recommendedName>
</protein>
<dbReference type="PROSITE" id="PS51257">
    <property type="entry name" value="PROKAR_LIPOPROTEIN"/>
    <property type="match status" value="1"/>
</dbReference>
<proteinExistence type="predicted"/>
<dbReference type="EMBL" id="SNZB01000003">
    <property type="protein sequence ID" value="TDR20737.1"/>
    <property type="molecule type" value="Genomic_DNA"/>
</dbReference>
<dbReference type="OrthoDB" id="9950146at2"/>
<dbReference type="RefSeq" id="WP_099018565.1">
    <property type="nucleotide sequence ID" value="NZ_NIHB01000001.1"/>
</dbReference>
<comment type="caution">
    <text evidence="1">The sequence shown here is derived from an EMBL/GenBank/DDBJ whole genome shotgun (WGS) entry which is preliminary data.</text>
</comment>
<evidence type="ECO:0008006" key="3">
    <source>
        <dbReference type="Google" id="ProtNLM"/>
    </source>
</evidence>
<organism evidence="1 2">
    <name type="scientific">Marinicella litoralis</name>
    <dbReference type="NCBI Taxonomy" id="644220"/>
    <lineage>
        <taxon>Bacteria</taxon>
        <taxon>Pseudomonadati</taxon>
        <taxon>Pseudomonadota</taxon>
        <taxon>Gammaproteobacteria</taxon>
        <taxon>Lysobacterales</taxon>
        <taxon>Marinicellaceae</taxon>
        <taxon>Marinicella</taxon>
    </lineage>
</organism>
<name>A0A4R6XS21_9GAMM</name>
<sequence length="259" mass="29735">MKLPALLTMLLFGLIACQPKGSLMYQFPEPQNYAVDQVMVVIDYLNLKDDIGKLWDFDSYYHQQILNKLLADVDRQLHQSGYPKINKYLLSSGLLIKDTFAVEHYIEDQIQDELLYPPFILAAENIATEQIDKHQEILTIMVKYIAPRRHQLNDELTHRGMQMGYHFEAMQMPANTAILYIHIDQSAPGILKQMGTFLISGALASQADYGHVSLGLNTQRHASAFFIHSSGQILWKNHSNTWSTDQPINQLLNRFPEQF</sequence>
<accession>A0A4R6XS21</accession>
<evidence type="ECO:0000313" key="2">
    <source>
        <dbReference type="Proteomes" id="UP000295724"/>
    </source>
</evidence>
<dbReference type="AlphaFoldDB" id="A0A4R6XS21"/>